<protein>
    <submittedName>
        <fullName evidence="2">Uncharacterized protein</fullName>
    </submittedName>
</protein>
<keyword evidence="1" id="KW-0472">Membrane</keyword>
<dbReference type="Proteomes" id="UP001500943">
    <property type="component" value="Unassembled WGS sequence"/>
</dbReference>
<gene>
    <name evidence="2" type="ORF">GCM10009655_02480</name>
</gene>
<organism evidence="2 3">
    <name type="scientific">Rhodoglobus aureus</name>
    <dbReference type="NCBI Taxonomy" id="191497"/>
    <lineage>
        <taxon>Bacteria</taxon>
        <taxon>Bacillati</taxon>
        <taxon>Actinomycetota</taxon>
        <taxon>Actinomycetes</taxon>
        <taxon>Micrococcales</taxon>
        <taxon>Microbacteriaceae</taxon>
        <taxon>Rhodoglobus</taxon>
    </lineage>
</organism>
<dbReference type="EMBL" id="BAAAKW010000005">
    <property type="protein sequence ID" value="GAA1206831.1"/>
    <property type="molecule type" value="Genomic_DNA"/>
</dbReference>
<accession>A0ABN1VH19</accession>
<comment type="caution">
    <text evidence="2">The sequence shown here is derived from an EMBL/GenBank/DDBJ whole genome shotgun (WGS) entry which is preliminary data.</text>
</comment>
<proteinExistence type="predicted"/>
<reference evidence="2 3" key="1">
    <citation type="journal article" date="2019" name="Int. J. Syst. Evol. Microbiol.">
        <title>The Global Catalogue of Microorganisms (GCM) 10K type strain sequencing project: providing services to taxonomists for standard genome sequencing and annotation.</title>
        <authorList>
            <consortium name="The Broad Institute Genomics Platform"/>
            <consortium name="The Broad Institute Genome Sequencing Center for Infectious Disease"/>
            <person name="Wu L."/>
            <person name="Ma J."/>
        </authorList>
    </citation>
    <scope>NUCLEOTIDE SEQUENCE [LARGE SCALE GENOMIC DNA]</scope>
    <source>
        <strain evidence="2 3">JCM 12762</strain>
    </source>
</reference>
<name>A0ABN1VH19_9MICO</name>
<keyword evidence="1" id="KW-1133">Transmembrane helix</keyword>
<evidence type="ECO:0000313" key="2">
    <source>
        <dbReference type="EMBL" id="GAA1206831.1"/>
    </source>
</evidence>
<keyword evidence="3" id="KW-1185">Reference proteome</keyword>
<sequence length="53" mass="5822">MRELIDDATPPVPLIPHSPQWLWGTLGALYAFSFSNPLANAMIRNGSAWPQAT</sequence>
<feature type="transmembrane region" description="Helical" evidence="1">
    <location>
        <begin position="20"/>
        <end position="39"/>
    </location>
</feature>
<evidence type="ECO:0000313" key="3">
    <source>
        <dbReference type="Proteomes" id="UP001500943"/>
    </source>
</evidence>
<evidence type="ECO:0000256" key="1">
    <source>
        <dbReference type="SAM" id="Phobius"/>
    </source>
</evidence>
<keyword evidence="1" id="KW-0812">Transmembrane</keyword>